<dbReference type="Pfam" id="PF09912">
    <property type="entry name" value="DUF2141"/>
    <property type="match status" value="1"/>
</dbReference>
<gene>
    <name evidence="1" type="ORF">SAMN04488009_0488</name>
</gene>
<comment type="caution">
    <text evidence="1">The sequence shown here is derived from an EMBL/GenBank/DDBJ whole genome shotgun (WGS) entry which is preliminary data.</text>
</comment>
<keyword evidence="2" id="KW-1185">Reference proteome</keyword>
<evidence type="ECO:0000313" key="2">
    <source>
        <dbReference type="Proteomes" id="UP000198337"/>
    </source>
</evidence>
<organism evidence="1 2">
    <name type="scientific">Maribacter sedimenticola</name>
    <dbReference type="NCBI Taxonomy" id="228956"/>
    <lineage>
        <taxon>Bacteria</taxon>
        <taxon>Pseudomonadati</taxon>
        <taxon>Bacteroidota</taxon>
        <taxon>Flavobacteriia</taxon>
        <taxon>Flavobacteriales</taxon>
        <taxon>Flavobacteriaceae</taxon>
        <taxon>Maribacter</taxon>
    </lineage>
</organism>
<protein>
    <submittedName>
        <fullName evidence="1">Uncharacterized conserved protein, DUF2141 family</fullName>
    </submittedName>
</protein>
<dbReference type="EMBL" id="FZNV01000001">
    <property type="protein sequence ID" value="SNR26341.1"/>
    <property type="molecule type" value="Genomic_DNA"/>
</dbReference>
<accession>A0ABY1SD41</accession>
<sequence>MYLMNLRKYILILIFLALSPLVYAQHKLQLNVEGVPTKKGTICYAVYTNESSFLKFDKVYKSGMEKAEEGKTTIEINDLPDGEYAVAIFHDANSNKKLDTNMLGIPKEQVAFTKGRLKMFGPPKFKECAFILDSNLDLTVTLE</sequence>
<name>A0ABY1SD41_9FLAO</name>
<reference evidence="1 2" key="1">
    <citation type="submission" date="2017-06" db="EMBL/GenBank/DDBJ databases">
        <authorList>
            <person name="Varghese N."/>
            <person name="Submissions S."/>
        </authorList>
    </citation>
    <scope>NUCLEOTIDE SEQUENCE [LARGE SCALE GENOMIC DNA]</scope>
    <source>
        <strain evidence="1 2">DSM 19840</strain>
    </source>
</reference>
<evidence type="ECO:0000313" key="1">
    <source>
        <dbReference type="EMBL" id="SNR26341.1"/>
    </source>
</evidence>
<dbReference type="Proteomes" id="UP000198337">
    <property type="component" value="Unassembled WGS sequence"/>
</dbReference>
<proteinExistence type="predicted"/>
<dbReference type="InterPro" id="IPR018673">
    <property type="entry name" value="DUF2141"/>
</dbReference>